<evidence type="ECO:0000256" key="1">
    <source>
        <dbReference type="SAM" id="SignalP"/>
    </source>
</evidence>
<comment type="caution">
    <text evidence="2">The sequence shown here is derived from an EMBL/GenBank/DDBJ whole genome shotgun (WGS) entry which is preliminary data.</text>
</comment>
<dbReference type="SUPFAM" id="SSF56935">
    <property type="entry name" value="Porins"/>
    <property type="match status" value="1"/>
</dbReference>
<gene>
    <name evidence="2" type="ORF">FO442_09770</name>
</gene>
<dbReference type="SUPFAM" id="SSF49464">
    <property type="entry name" value="Carboxypeptidase regulatory domain-like"/>
    <property type="match status" value="1"/>
</dbReference>
<keyword evidence="1" id="KW-0732">Signal</keyword>
<evidence type="ECO:0000313" key="3">
    <source>
        <dbReference type="Proteomes" id="UP000316008"/>
    </source>
</evidence>
<dbReference type="Gene3D" id="2.170.130.10">
    <property type="entry name" value="TonB-dependent receptor, plug domain"/>
    <property type="match status" value="1"/>
</dbReference>
<keyword evidence="3" id="KW-1185">Reference proteome</keyword>
<dbReference type="RefSeq" id="WP_144332989.1">
    <property type="nucleotide sequence ID" value="NZ_VLPL01000004.1"/>
</dbReference>
<dbReference type="AlphaFoldDB" id="A0A556MY86"/>
<keyword evidence="2" id="KW-0675">Receptor</keyword>
<dbReference type="InterPro" id="IPR008969">
    <property type="entry name" value="CarboxyPept-like_regulatory"/>
</dbReference>
<evidence type="ECO:0000313" key="2">
    <source>
        <dbReference type="EMBL" id="TSJ44876.1"/>
    </source>
</evidence>
<proteinExistence type="predicted"/>
<dbReference type="Proteomes" id="UP000316008">
    <property type="component" value="Unassembled WGS sequence"/>
</dbReference>
<dbReference type="OrthoDB" id="9804995at2"/>
<dbReference type="InterPro" id="IPR037066">
    <property type="entry name" value="Plug_dom_sf"/>
</dbReference>
<accession>A0A556MY86</accession>
<sequence length="787" mass="88212">MFQKTLTKIFVSGLLCFIVTTCFSQTQTVRGTVVDNISQSSIPGAIIKITGLDSVIHAVTDEEGKFTLLQVPVGSRTIEITATDYKPVVMQNVTVNAGKELVLTIQMEEDLKKINEVVITAKTDKNKPLNELSTVSTRTFSVEETQKFAAAVNDPARMATSFAGVVVAGDGNNHISIRGNSPNGLLWRMEGVEIPNPNHFSNVGTAGGGISILSAQLLSNSDFSTGAFAAEYGNALSGVFDLRLRKGNNEKREYTFQLGVLGMDVATEGPFKKGYEGSYLINYRYSTLNVLGKIGVPIGDANTNFQDLSFNVYLPAGKLGKFTLFGFGGLSYQTTTAEKDSLRWQEDDFLRLNTNFYSNTGAVGTTHTKLFRNKSYLKTALVFSGTENGYKQDRLGFDYSSLTRDYEQRFVQNKLTLSSTYTQKINAKNNLRTGFILNHLGYRLKQSDMGDTTVLLEQINEKGGTETVQVFFQWNAHITEKLTTNVGLHYFQLFLNNSNSVEPRASVRYDFHPKHHLTLGYGLHSQLQPIGVYFVEKKENGETTLPNRNLKLSKAHHLVFGYDFVLNEHEHIKTEIYYQHLFGIPISKDPTSTYSILNATDGFPSESLINSGLGKNYGVELTYERFLFKNLYYLLSASVYESKYRAADGAWYDTRFNTNFATSLTIGKEWNLKNKAKSRTIGCNIKSIYVGGFRYTPIDLNASIAAGDTKFATSQTFTKRMPDYYRLDVRISFKRNYKRVTGTVALDIQNTTNRKNVGGQYFEAKTGEVKYWYQTPLIPILSYRLEF</sequence>
<feature type="signal peptide" evidence="1">
    <location>
        <begin position="1"/>
        <end position="24"/>
    </location>
</feature>
<dbReference type="Gene3D" id="2.60.40.1120">
    <property type="entry name" value="Carboxypeptidase-like, regulatory domain"/>
    <property type="match status" value="1"/>
</dbReference>
<dbReference type="Pfam" id="PF13620">
    <property type="entry name" value="CarboxypepD_reg"/>
    <property type="match status" value="1"/>
</dbReference>
<feature type="chain" id="PRO_5021970888" evidence="1">
    <location>
        <begin position="25"/>
        <end position="787"/>
    </location>
</feature>
<dbReference type="EMBL" id="VLPL01000004">
    <property type="protein sequence ID" value="TSJ44876.1"/>
    <property type="molecule type" value="Genomic_DNA"/>
</dbReference>
<organism evidence="2 3">
    <name type="scientific">Fluviicola chungangensis</name>
    <dbReference type="NCBI Taxonomy" id="2597671"/>
    <lineage>
        <taxon>Bacteria</taxon>
        <taxon>Pseudomonadati</taxon>
        <taxon>Bacteroidota</taxon>
        <taxon>Flavobacteriia</taxon>
        <taxon>Flavobacteriales</taxon>
        <taxon>Crocinitomicaceae</taxon>
        <taxon>Fluviicola</taxon>
    </lineage>
</organism>
<reference evidence="2 3" key="1">
    <citation type="submission" date="2019-07" db="EMBL/GenBank/DDBJ databases">
        <authorList>
            <person name="Huq M.A."/>
        </authorList>
    </citation>
    <scope>NUCLEOTIDE SEQUENCE [LARGE SCALE GENOMIC DNA]</scope>
    <source>
        <strain evidence="2 3">MAH-3</strain>
    </source>
</reference>
<name>A0A556MY86_9FLAO</name>
<protein>
    <submittedName>
        <fullName evidence="2">TonB-dependent receptor</fullName>
    </submittedName>
</protein>